<reference evidence="4 5" key="1">
    <citation type="journal article" date="2017" name="Nature">
        <title>Atmospheric trace gases support primary production in Antarctic desert surface soil.</title>
        <authorList>
            <person name="Ji M."/>
            <person name="Greening C."/>
            <person name="Vanwonterghem I."/>
            <person name="Carere C.R."/>
            <person name="Bay S.K."/>
            <person name="Steen J.A."/>
            <person name="Montgomery K."/>
            <person name="Lines T."/>
            <person name="Beardall J."/>
            <person name="van Dorst J."/>
            <person name="Snape I."/>
            <person name="Stott M.B."/>
            <person name="Hugenholtz P."/>
            <person name="Ferrari B.C."/>
        </authorList>
    </citation>
    <scope>NUCLEOTIDE SEQUENCE [LARGE SCALE GENOMIC DNA]</scope>
    <source>
        <strain evidence="4">RRmetagenome_bin12</strain>
    </source>
</reference>
<gene>
    <name evidence="4" type="ORF">DLM65_09765</name>
</gene>
<dbReference type="GO" id="GO:0016491">
    <property type="term" value="F:oxidoreductase activity"/>
    <property type="evidence" value="ECO:0007669"/>
    <property type="project" value="UniProtKB-KW"/>
</dbReference>
<dbReference type="CDD" id="cd05300">
    <property type="entry name" value="2-Hacid_dh_1"/>
    <property type="match status" value="1"/>
</dbReference>
<comment type="caution">
    <text evidence="4">The sequence shown here is derived from an EMBL/GenBank/DDBJ whole genome shotgun (WGS) entry which is preliminary data.</text>
</comment>
<dbReference type="PANTHER" id="PTHR43333">
    <property type="entry name" value="2-HACID_DH_C DOMAIN-CONTAINING PROTEIN"/>
    <property type="match status" value="1"/>
</dbReference>
<keyword evidence="1" id="KW-0560">Oxidoreductase</keyword>
<dbReference type="Pfam" id="PF02826">
    <property type="entry name" value="2-Hacid_dh_C"/>
    <property type="match status" value="1"/>
</dbReference>
<name>A0A2W5Z707_9BACT</name>
<dbReference type="InterPro" id="IPR036291">
    <property type="entry name" value="NAD(P)-bd_dom_sf"/>
</dbReference>
<evidence type="ECO:0000256" key="1">
    <source>
        <dbReference type="ARBA" id="ARBA00023002"/>
    </source>
</evidence>
<dbReference type="AlphaFoldDB" id="A0A2W5Z707"/>
<dbReference type="SUPFAM" id="SSF51735">
    <property type="entry name" value="NAD(P)-binding Rossmann-fold domains"/>
    <property type="match status" value="1"/>
</dbReference>
<dbReference type="Gene3D" id="3.40.50.720">
    <property type="entry name" value="NAD(P)-binding Rossmann-like Domain"/>
    <property type="match status" value="2"/>
</dbReference>
<feature type="domain" description="D-isomer specific 2-hydroxyacid dehydrogenase NAD-binding" evidence="3">
    <location>
        <begin position="146"/>
        <end position="316"/>
    </location>
</feature>
<proteinExistence type="predicted"/>
<evidence type="ECO:0000259" key="3">
    <source>
        <dbReference type="Pfam" id="PF02826"/>
    </source>
</evidence>
<dbReference type="Proteomes" id="UP000248724">
    <property type="component" value="Unassembled WGS sequence"/>
</dbReference>
<keyword evidence="2" id="KW-0520">NAD</keyword>
<dbReference type="EMBL" id="QHBU01000189">
    <property type="protein sequence ID" value="PZR79807.1"/>
    <property type="molecule type" value="Genomic_DNA"/>
</dbReference>
<protein>
    <submittedName>
        <fullName evidence="4">Hydroxyacid dehydrogenase</fullName>
    </submittedName>
</protein>
<evidence type="ECO:0000256" key="2">
    <source>
        <dbReference type="ARBA" id="ARBA00023027"/>
    </source>
</evidence>
<evidence type="ECO:0000313" key="4">
    <source>
        <dbReference type="EMBL" id="PZR79807.1"/>
    </source>
</evidence>
<dbReference type="GO" id="GO:0051287">
    <property type="term" value="F:NAD binding"/>
    <property type="evidence" value="ECO:0007669"/>
    <property type="project" value="InterPro"/>
</dbReference>
<sequence>MISPTVADPLLVMIATPLDAELVERIVAVDERVTLLYAPELLPPTRYPCDHRGVETFRRDAEGTVRWAELMARAEVMFGIPGDSAEGLATTVRGSPRLRWLQATAAGAGEQVRGADLTDAELARVAVTSASGVHTGPLAEFCILGLLAFSKNLPRLLADKQARHWDHYPVRELKGQTLLIIGLGKIGSEVARLAGALGMRVLAVNRTGTSECSAVDEVHTMNELGSLLPAVDAVVVALPLSDETRGIVDAQAIAAIRPGATFVNAGRGGVVDETALIEALQQGRLAGAALDVFAVEPLPEDSPLWELPNVLLSPHTTALSIHENERIVQLFVDNLRRYMNGDELRNRIATPRPR</sequence>
<dbReference type="InterPro" id="IPR006140">
    <property type="entry name" value="D-isomer_DH_NAD-bd"/>
</dbReference>
<evidence type="ECO:0000313" key="5">
    <source>
        <dbReference type="Proteomes" id="UP000248724"/>
    </source>
</evidence>
<organism evidence="4 5">
    <name type="scientific">Candidatus Aeolococcus gillhamiae</name>
    <dbReference type="NCBI Taxonomy" id="3127015"/>
    <lineage>
        <taxon>Bacteria</taxon>
        <taxon>Bacillati</taxon>
        <taxon>Candidatus Dormiibacterota</taxon>
        <taxon>Candidatus Dormibacteria</taxon>
        <taxon>Candidatus Aeolococcales</taxon>
        <taxon>Candidatus Aeolococcaceae</taxon>
        <taxon>Candidatus Aeolococcus</taxon>
    </lineage>
</organism>
<accession>A0A2W5Z707</accession>
<dbReference type="PANTHER" id="PTHR43333:SF1">
    <property type="entry name" value="D-ISOMER SPECIFIC 2-HYDROXYACID DEHYDROGENASE NAD-BINDING DOMAIN-CONTAINING PROTEIN"/>
    <property type="match status" value="1"/>
</dbReference>